<dbReference type="Pfam" id="PF13391">
    <property type="entry name" value="HNH_2"/>
    <property type="match status" value="1"/>
</dbReference>
<dbReference type="CDD" id="cd00085">
    <property type="entry name" value="HNHc"/>
    <property type="match status" value="1"/>
</dbReference>
<accession>A0A369AH89</accession>
<dbReference type="EMBL" id="QPJQ01000004">
    <property type="protein sequence ID" value="RCX07718.1"/>
    <property type="molecule type" value="Genomic_DNA"/>
</dbReference>
<proteinExistence type="predicted"/>
<dbReference type="AlphaFoldDB" id="A0A369AH89"/>
<dbReference type="RefSeq" id="WP_114410859.1">
    <property type="nucleotide sequence ID" value="NZ_QPJQ01000004.1"/>
</dbReference>
<feature type="domain" description="HNH nuclease" evidence="1">
    <location>
        <begin position="34"/>
        <end position="81"/>
    </location>
</feature>
<dbReference type="Proteomes" id="UP000253506">
    <property type="component" value="Unassembled WGS sequence"/>
</dbReference>
<name>A0A369AH89_9GAMM</name>
<organism evidence="2 3">
    <name type="scientific">Marinomonas foliarum</name>
    <dbReference type="NCBI Taxonomy" id="491950"/>
    <lineage>
        <taxon>Bacteria</taxon>
        <taxon>Pseudomonadati</taxon>
        <taxon>Pseudomonadota</taxon>
        <taxon>Gammaproteobacteria</taxon>
        <taxon>Oceanospirillales</taxon>
        <taxon>Oceanospirillaceae</taxon>
        <taxon>Marinomonas</taxon>
    </lineage>
</organism>
<reference evidence="2 3" key="1">
    <citation type="submission" date="2018-07" db="EMBL/GenBank/DDBJ databases">
        <title>Genomic Encyclopedia of Type Strains, Phase III (KMG-III): the genomes of soil and plant-associated and newly described type strains.</title>
        <authorList>
            <person name="Whitman W."/>
        </authorList>
    </citation>
    <scope>NUCLEOTIDE SEQUENCE [LARGE SCALE GENOMIC DNA]</scope>
    <source>
        <strain evidence="2 3">CECT 7731</strain>
    </source>
</reference>
<evidence type="ECO:0000313" key="3">
    <source>
        <dbReference type="Proteomes" id="UP000253506"/>
    </source>
</evidence>
<comment type="caution">
    <text evidence="2">The sequence shown here is derived from an EMBL/GenBank/DDBJ whole genome shotgun (WGS) entry which is preliminary data.</text>
</comment>
<protein>
    <recommendedName>
        <fullName evidence="1">HNH nuclease domain-containing protein</fullName>
    </recommendedName>
</protein>
<gene>
    <name evidence="2" type="ORF">DFP77_10479</name>
</gene>
<dbReference type="OrthoDB" id="529575at2"/>
<dbReference type="InterPro" id="IPR003615">
    <property type="entry name" value="HNH_nuc"/>
</dbReference>
<evidence type="ECO:0000313" key="2">
    <source>
        <dbReference type="EMBL" id="RCX07718.1"/>
    </source>
</evidence>
<sequence>MSISTKDLKKLWGMAAGRCSKPGCSVECIRFLDADDPTVIGEMAHIIAKKPDGPRGQAEGGEDTYENLILLCPTHHTEIDKAPEGTFTVEEIHRWKSVHEQNVSDSFLSPKFESMPDLAKAIKRLLVQNHQVWRSAGPESSEAKANPMSNLVEVWNLRKLDTIVPNNRKIINIININSHLVDVSDLELCYEFIEHAEGFERNCYERTEGVLRFPKGFEEVVNKYVI</sequence>
<evidence type="ECO:0000259" key="1">
    <source>
        <dbReference type="Pfam" id="PF13391"/>
    </source>
</evidence>